<organism evidence="1 2">
    <name type="scientific">Amanita muscaria (strain Koide BX008)</name>
    <dbReference type="NCBI Taxonomy" id="946122"/>
    <lineage>
        <taxon>Eukaryota</taxon>
        <taxon>Fungi</taxon>
        <taxon>Dikarya</taxon>
        <taxon>Basidiomycota</taxon>
        <taxon>Agaricomycotina</taxon>
        <taxon>Agaricomycetes</taxon>
        <taxon>Agaricomycetidae</taxon>
        <taxon>Agaricales</taxon>
        <taxon>Pluteineae</taxon>
        <taxon>Amanitaceae</taxon>
        <taxon>Amanita</taxon>
    </lineage>
</organism>
<proteinExistence type="predicted"/>
<dbReference type="InParanoid" id="A0A0C2TDG3"/>
<dbReference type="InterPro" id="IPR036291">
    <property type="entry name" value="NAD(P)-bd_dom_sf"/>
</dbReference>
<evidence type="ECO:0000313" key="1">
    <source>
        <dbReference type="EMBL" id="KIL64869.1"/>
    </source>
</evidence>
<gene>
    <name evidence="1" type="ORF">M378DRAFT_162720</name>
</gene>
<dbReference type="SUPFAM" id="SSF51735">
    <property type="entry name" value="NAD(P)-binding Rossmann-fold domains"/>
    <property type="match status" value="1"/>
</dbReference>
<name>A0A0C2TDG3_AMAMK</name>
<dbReference type="Proteomes" id="UP000054549">
    <property type="component" value="Unassembled WGS sequence"/>
</dbReference>
<accession>A0A0C2TDG3</accession>
<dbReference type="OrthoDB" id="2735536at2759"/>
<dbReference type="HOGENOM" id="CLU_3142726_0_0_1"/>
<keyword evidence="2" id="KW-1185">Reference proteome</keyword>
<evidence type="ECO:0000313" key="2">
    <source>
        <dbReference type="Proteomes" id="UP000054549"/>
    </source>
</evidence>
<dbReference type="EMBL" id="KN818246">
    <property type="protein sequence ID" value="KIL64869.1"/>
    <property type="molecule type" value="Genomic_DNA"/>
</dbReference>
<dbReference type="Gene3D" id="3.40.50.720">
    <property type="entry name" value="NAD(P)-binding Rossmann-like Domain"/>
    <property type="match status" value="1"/>
</dbReference>
<dbReference type="AlphaFoldDB" id="A0A0C2TDG3"/>
<sequence length="49" mass="5201">MPAVSPGSNILVTGASGYVATYLIQELLDQALFAVHSSHMAIKIRASRD</sequence>
<reference evidence="1 2" key="1">
    <citation type="submission" date="2014-04" db="EMBL/GenBank/DDBJ databases">
        <title>Evolutionary Origins and Diversification of the Mycorrhizal Mutualists.</title>
        <authorList>
            <consortium name="DOE Joint Genome Institute"/>
            <consortium name="Mycorrhizal Genomics Consortium"/>
            <person name="Kohler A."/>
            <person name="Kuo A."/>
            <person name="Nagy L.G."/>
            <person name="Floudas D."/>
            <person name="Copeland A."/>
            <person name="Barry K.W."/>
            <person name="Cichocki N."/>
            <person name="Veneault-Fourrey C."/>
            <person name="LaButti K."/>
            <person name="Lindquist E.A."/>
            <person name="Lipzen A."/>
            <person name="Lundell T."/>
            <person name="Morin E."/>
            <person name="Murat C."/>
            <person name="Riley R."/>
            <person name="Ohm R."/>
            <person name="Sun H."/>
            <person name="Tunlid A."/>
            <person name="Henrissat B."/>
            <person name="Grigoriev I.V."/>
            <person name="Hibbett D.S."/>
            <person name="Martin F."/>
        </authorList>
    </citation>
    <scope>NUCLEOTIDE SEQUENCE [LARGE SCALE GENOMIC DNA]</scope>
    <source>
        <strain evidence="1 2">Koide BX008</strain>
    </source>
</reference>
<protein>
    <submittedName>
        <fullName evidence="1">Uncharacterized protein</fullName>
    </submittedName>
</protein>